<evidence type="ECO:0000313" key="3">
    <source>
        <dbReference type="EMBL" id="MDH0739948.1"/>
    </source>
</evidence>
<feature type="domain" description="Response regulatory" evidence="2">
    <location>
        <begin position="11"/>
        <end position="123"/>
    </location>
</feature>
<keyword evidence="1" id="KW-0597">Phosphoprotein</keyword>
<evidence type="ECO:0000259" key="2">
    <source>
        <dbReference type="PROSITE" id="PS50110"/>
    </source>
</evidence>
<accession>A0AA42LV13</accession>
<dbReference type="InterPro" id="IPR001789">
    <property type="entry name" value="Sig_transdc_resp-reg_receiver"/>
</dbReference>
<dbReference type="SMART" id="SM00448">
    <property type="entry name" value="REC"/>
    <property type="match status" value="1"/>
</dbReference>
<dbReference type="SUPFAM" id="SSF52172">
    <property type="entry name" value="CheY-like"/>
    <property type="match status" value="1"/>
</dbReference>
<comment type="caution">
    <text evidence="3">The sequence shown here is derived from an EMBL/GenBank/DDBJ whole genome shotgun (WGS) entry which is preliminary data.</text>
</comment>
<dbReference type="Proteomes" id="UP001161094">
    <property type="component" value="Unassembled WGS sequence"/>
</dbReference>
<sequence length="125" mass="13573">MAESLPLSSCRLLIIEDEYVIAETLAEALREAGANIVGVIGWLDEATRFASNHAGEFNCAVVDINLHGALSYPLIDMLSSQGVHVVLLTGFGVEALEAAYREFPRCEKPFNQDRLIGMLCSKFGA</sequence>
<dbReference type="GO" id="GO:0000160">
    <property type="term" value="P:phosphorelay signal transduction system"/>
    <property type="evidence" value="ECO:0007669"/>
    <property type="project" value="InterPro"/>
</dbReference>
<organism evidence="3 4">
    <name type="scientific">Achromobacter spanius</name>
    <dbReference type="NCBI Taxonomy" id="217203"/>
    <lineage>
        <taxon>Bacteria</taxon>
        <taxon>Pseudomonadati</taxon>
        <taxon>Pseudomonadota</taxon>
        <taxon>Betaproteobacteria</taxon>
        <taxon>Burkholderiales</taxon>
        <taxon>Alcaligenaceae</taxon>
        <taxon>Achromobacter</taxon>
    </lineage>
</organism>
<dbReference type="EMBL" id="JAOCDZ010000032">
    <property type="protein sequence ID" value="MDH0739948.1"/>
    <property type="molecule type" value="Genomic_DNA"/>
</dbReference>
<gene>
    <name evidence="3" type="ORF">N5D93_29395</name>
</gene>
<dbReference type="InterPro" id="IPR011006">
    <property type="entry name" value="CheY-like_superfamily"/>
</dbReference>
<dbReference type="AlphaFoldDB" id="A0AA42LV13"/>
<dbReference type="Gene3D" id="3.40.50.2300">
    <property type="match status" value="1"/>
</dbReference>
<feature type="modified residue" description="4-aspartylphosphate" evidence="1">
    <location>
        <position position="63"/>
    </location>
</feature>
<name>A0AA42LV13_9BURK</name>
<evidence type="ECO:0000256" key="1">
    <source>
        <dbReference type="PROSITE-ProRule" id="PRU00169"/>
    </source>
</evidence>
<reference evidence="3" key="1">
    <citation type="submission" date="2022-09" db="EMBL/GenBank/DDBJ databases">
        <title>Intensive care unit water sources are persistently colonized with multi-drug resistant bacteria and are the site of extensive horizontal gene transfer of antibiotic resistance genes.</title>
        <authorList>
            <person name="Diorio-Toth L."/>
        </authorList>
    </citation>
    <scope>NUCLEOTIDE SEQUENCE</scope>
    <source>
        <strain evidence="3">GD03843</strain>
    </source>
</reference>
<dbReference type="PROSITE" id="PS50110">
    <property type="entry name" value="RESPONSE_REGULATORY"/>
    <property type="match status" value="1"/>
</dbReference>
<evidence type="ECO:0000313" key="4">
    <source>
        <dbReference type="Proteomes" id="UP001161094"/>
    </source>
</evidence>
<protein>
    <submittedName>
        <fullName evidence="3">Response regulator</fullName>
    </submittedName>
</protein>
<dbReference type="RefSeq" id="WP_279997452.1">
    <property type="nucleotide sequence ID" value="NZ_JAOCDZ010000032.1"/>
</dbReference>
<proteinExistence type="predicted"/>